<gene>
    <name evidence="10" type="ORF">B9Q03_01430</name>
</gene>
<dbReference type="InterPro" id="IPR034904">
    <property type="entry name" value="FSCA_dom_sf"/>
</dbReference>
<evidence type="ECO:0000256" key="4">
    <source>
        <dbReference type="ARBA" id="ARBA00023004"/>
    </source>
</evidence>
<dbReference type="PANTHER" id="PTHR42961">
    <property type="entry name" value="IRON-SULFUR PROTEIN NUBPL"/>
    <property type="match status" value="1"/>
</dbReference>
<keyword evidence="2 8" id="KW-0547">Nucleotide-binding</keyword>
<evidence type="ECO:0000256" key="6">
    <source>
        <dbReference type="ARBA" id="ARBA00058094"/>
    </source>
</evidence>
<evidence type="ECO:0000256" key="8">
    <source>
        <dbReference type="HAMAP-Rule" id="MF_02040"/>
    </source>
</evidence>
<protein>
    <recommendedName>
        <fullName evidence="7 8">Iron-sulfur cluster carrier protein</fullName>
    </recommendedName>
</protein>
<dbReference type="Gene3D" id="3.30.300.130">
    <property type="entry name" value="Fe-S cluster assembly (FSCA)"/>
    <property type="match status" value="1"/>
</dbReference>
<evidence type="ECO:0000256" key="3">
    <source>
        <dbReference type="ARBA" id="ARBA00022840"/>
    </source>
</evidence>
<dbReference type="Pfam" id="PF10609">
    <property type="entry name" value="ParA"/>
    <property type="match status" value="1"/>
</dbReference>
<dbReference type="GO" id="GO:0016887">
    <property type="term" value="F:ATP hydrolysis activity"/>
    <property type="evidence" value="ECO:0007669"/>
    <property type="project" value="UniProtKB-UniRule"/>
</dbReference>
<dbReference type="AlphaFoldDB" id="A0A2R6B102"/>
<dbReference type="InterPro" id="IPR044304">
    <property type="entry name" value="NUBPL-like"/>
</dbReference>
<dbReference type="GO" id="GO:0046872">
    <property type="term" value="F:metal ion binding"/>
    <property type="evidence" value="ECO:0007669"/>
    <property type="project" value="UniProtKB-KW"/>
</dbReference>
<evidence type="ECO:0000256" key="1">
    <source>
        <dbReference type="ARBA" id="ARBA00022723"/>
    </source>
</evidence>
<dbReference type="HAMAP" id="MF_02040">
    <property type="entry name" value="Mrp_NBP35"/>
    <property type="match status" value="1"/>
</dbReference>
<dbReference type="GO" id="GO:0140663">
    <property type="term" value="F:ATP-dependent FeS chaperone activity"/>
    <property type="evidence" value="ECO:0007669"/>
    <property type="project" value="InterPro"/>
</dbReference>
<reference evidence="10 11" key="1">
    <citation type="submission" date="2017-04" db="EMBL/GenBank/DDBJ databases">
        <title>Novel microbial lineages endemic to geothermal iron-oxide mats fill important gaps in the evolutionary history of Archaea.</title>
        <authorList>
            <person name="Jay Z.J."/>
            <person name="Beam J.P."/>
            <person name="Dlakic M."/>
            <person name="Rusch D.B."/>
            <person name="Kozubal M.A."/>
            <person name="Inskeep W.P."/>
        </authorList>
    </citation>
    <scope>NUCLEOTIDE SEQUENCE [LARGE SCALE GENOMIC DNA]</scope>
    <source>
        <strain evidence="10">OSP_D</strain>
    </source>
</reference>
<dbReference type="InterPro" id="IPR033756">
    <property type="entry name" value="YlxH/NBP35"/>
</dbReference>
<dbReference type="PROSITE" id="PS01215">
    <property type="entry name" value="MRP"/>
    <property type="match status" value="1"/>
</dbReference>
<dbReference type="InterPro" id="IPR019591">
    <property type="entry name" value="Mrp/NBP35_ATP-bd"/>
</dbReference>
<feature type="binding site" evidence="8">
    <location>
        <begin position="134"/>
        <end position="141"/>
    </location>
    <ligand>
        <name>ATP</name>
        <dbReference type="ChEBI" id="CHEBI:30616"/>
    </ligand>
</feature>
<dbReference type="InterPro" id="IPR002744">
    <property type="entry name" value="MIP18-like"/>
</dbReference>
<evidence type="ECO:0000313" key="10">
    <source>
        <dbReference type="EMBL" id="PSN92319.1"/>
    </source>
</evidence>
<keyword evidence="8" id="KW-0378">Hydrolase</keyword>
<dbReference type="SUPFAM" id="SSF117916">
    <property type="entry name" value="Fe-S cluster assembly (FSCA) domain-like"/>
    <property type="match status" value="1"/>
</dbReference>
<dbReference type="Gene3D" id="3.40.50.300">
    <property type="entry name" value="P-loop containing nucleotide triphosphate hydrolases"/>
    <property type="match status" value="1"/>
</dbReference>
<sequence length="381" mass="40815">MLTKEKILEVLKGIRDPEIGESIVDLNMVRGVNVSVGGGVDLEIALTVPECPLTATIRRDVNSALTGLGASNVNIKFTSMSESERGALIQRVQEIRRTRIQSQAGGQPQGVMGVGPISRLSKGLIHNIVAVGSGKGGVGKSTVTAILAVELARRGFRVGILDADVTGPSIPRLFGLKTKLETDGKKIFPATTAGGIKIVSVNLILPSESDATIWRGPIINGVIRQLYTDVDWGELDYMLVDLPPGTSDAPLTVFQSLPLDGFIVVTSPQELAQVIVGKAVNMAKKMNVPVFGLVENMVYMVCPHCGERVYIYGEARNQLADRFGLKVLGSLPIDPDLPKICDEGRIEEYVSREAASIINKMGEVRVNLLNLKAAAPSNQVE</sequence>
<organism evidence="10 11">
    <name type="scientific">Candidatus Marsarchaeota G2 archaeon OSP_D</name>
    <dbReference type="NCBI Taxonomy" id="1978157"/>
    <lineage>
        <taxon>Archaea</taxon>
        <taxon>Candidatus Marsarchaeota</taxon>
        <taxon>Candidatus Marsarchaeota group 2</taxon>
    </lineage>
</organism>
<keyword evidence="1 8" id="KW-0479">Metal-binding</keyword>
<dbReference type="EMBL" id="NEXE01000006">
    <property type="protein sequence ID" value="PSN92319.1"/>
    <property type="molecule type" value="Genomic_DNA"/>
</dbReference>
<feature type="domain" description="MIP18 family-like" evidence="9">
    <location>
        <begin position="4"/>
        <end position="73"/>
    </location>
</feature>
<proteinExistence type="inferred from homology"/>
<name>A0A2R6B102_9ARCH</name>
<dbReference type="GO" id="GO:0016226">
    <property type="term" value="P:iron-sulfur cluster assembly"/>
    <property type="evidence" value="ECO:0007669"/>
    <property type="project" value="InterPro"/>
</dbReference>
<dbReference type="SUPFAM" id="SSF52540">
    <property type="entry name" value="P-loop containing nucleoside triphosphate hydrolases"/>
    <property type="match status" value="1"/>
</dbReference>
<keyword evidence="3 8" id="KW-0067">ATP-binding</keyword>
<evidence type="ECO:0000256" key="2">
    <source>
        <dbReference type="ARBA" id="ARBA00022741"/>
    </source>
</evidence>
<comment type="caution">
    <text evidence="10">The sequence shown here is derived from an EMBL/GenBank/DDBJ whole genome shotgun (WGS) entry which is preliminary data.</text>
</comment>
<evidence type="ECO:0000259" key="9">
    <source>
        <dbReference type="Pfam" id="PF01883"/>
    </source>
</evidence>
<keyword evidence="5 8" id="KW-0411">Iron-sulfur</keyword>
<dbReference type="InterPro" id="IPR000808">
    <property type="entry name" value="Mrp-like_CS"/>
</dbReference>
<accession>A0A2R6B102</accession>
<comment type="subunit">
    <text evidence="8">Homodimer.</text>
</comment>
<comment type="function">
    <text evidence="6 8">Binds and transfers iron-sulfur (Fe-S) clusters to target apoproteins. Can hydrolyze ATP.</text>
</comment>
<evidence type="ECO:0000313" key="11">
    <source>
        <dbReference type="Proteomes" id="UP000240322"/>
    </source>
</evidence>
<dbReference type="InterPro" id="IPR027417">
    <property type="entry name" value="P-loop_NTPase"/>
</dbReference>
<keyword evidence="4 8" id="KW-0408">Iron</keyword>
<dbReference type="FunFam" id="3.40.50.300:FF:001119">
    <property type="entry name" value="Iron-sulfur cluster carrier protein"/>
    <property type="match status" value="1"/>
</dbReference>
<dbReference type="CDD" id="cd02037">
    <property type="entry name" value="Mrp_NBP35"/>
    <property type="match status" value="1"/>
</dbReference>
<comment type="similarity">
    <text evidence="8">Belongs to the Mrp/NBP35 ATP-binding proteins family.</text>
</comment>
<dbReference type="Pfam" id="PF01883">
    <property type="entry name" value="FeS_assembly_P"/>
    <property type="match status" value="1"/>
</dbReference>
<dbReference type="PANTHER" id="PTHR42961:SF2">
    <property type="entry name" value="IRON-SULFUR PROTEIN NUBPL"/>
    <property type="match status" value="1"/>
</dbReference>
<dbReference type="GO" id="GO:0051539">
    <property type="term" value="F:4 iron, 4 sulfur cluster binding"/>
    <property type="evidence" value="ECO:0007669"/>
    <property type="project" value="TreeGrafter"/>
</dbReference>
<dbReference type="GO" id="GO:0005524">
    <property type="term" value="F:ATP binding"/>
    <property type="evidence" value="ECO:0007669"/>
    <property type="project" value="UniProtKB-UniRule"/>
</dbReference>
<evidence type="ECO:0000256" key="7">
    <source>
        <dbReference type="ARBA" id="ARBA00074706"/>
    </source>
</evidence>
<dbReference type="Proteomes" id="UP000240322">
    <property type="component" value="Unassembled WGS sequence"/>
</dbReference>
<evidence type="ECO:0000256" key="5">
    <source>
        <dbReference type="ARBA" id="ARBA00023014"/>
    </source>
</evidence>